<dbReference type="EMBL" id="VRMN01000001">
    <property type="protein sequence ID" value="KAA8497710.1"/>
    <property type="molecule type" value="Genomic_DNA"/>
</dbReference>
<proteinExistence type="predicted"/>
<evidence type="ECO:0000313" key="3">
    <source>
        <dbReference type="Proteomes" id="UP000324585"/>
    </source>
</evidence>
<keyword evidence="1" id="KW-0472">Membrane</keyword>
<organism evidence="2 3">
    <name type="scientific">Porphyridium purpureum</name>
    <name type="common">Red alga</name>
    <name type="synonym">Porphyridium cruentum</name>
    <dbReference type="NCBI Taxonomy" id="35688"/>
    <lineage>
        <taxon>Eukaryota</taxon>
        <taxon>Rhodophyta</taxon>
        <taxon>Bangiophyceae</taxon>
        <taxon>Porphyridiales</taxon>
        <taxon>Porphyridiaceae</taxon>
        <taxon>Porphyridium</taxon>
    </lineage>
</organism>
<gene>
    <name evidence="2" type="ORF">FVE85_5295</name>
</gene>
<dbReference type="AlphaFoldDB" id="A0A5J4Z357"/>
<evidence type="ECO:0000313" key="2">
    <source>
        <dbReference type="EMBL" id="KAA8497710.1"/>
    </source>
</evidence>
<reference evidence="3" key="1">
    <citation type="journal article" date="2019" name="Nat. Commun.">
        <title>Expansion of phycobilisome linker gene families in mesophilic red algae.</title>
        <authorList>
            <person name="Lee J."/>
            <person name="Kim D."/>
            <person name="Bhattacharya D."/>
            <person name="Yoon H.S."/>
        </authorList>
    </citation>
    <scope>NUCLEOTIDE SEQUENCE [LARGE SCALE GENOMIC DNA]</scope>
    <source>
        <strain evidence="3">CCMP 1328</strain>
    </source>
</reference>
<keyword evidence="3" id="KW-1185">Reference proteome</keyword>
<evidence type="ECO:0000256" key="1">
    <source>
        <dbReference type="SAM" id="Phobius"/>
    </source>
</evidence>
<protein>
    <submittedName>
        <fullName evidence="2">Uncharacterized protein</fullName>
    </submittedName>
</protein>
<name>A0A5J4Z357_PORPP</name>
<comment type="caution">
    <text evidence="2">The sequence shown here is derived from an EMBL/GenBank/DDBJ whole genome shotgun (WGS) entry which is preliminary data.</text>
</comment>
<accession>A0A5J4Z357</accession>
<dbReference type="Proteomes" id="UP000324585">
    <property type="component" value="Unassembled WGS sequence"/>
</dbReference>
<keyword evidence="1" id="KW-1133">Transmembrane helix</keyword>
<sequence length="224" mass="25132">MGGMGRVHECELLQRRPAGAALLDLSAVPKYRSASHEMRKLKFCVHRLEEANMFYDTDRFWFLKPRKVWHALMYDPEEYEANMTPVSADAEDELASCDSARRPETVRSKHSAAAVRNAAANEVRIEMTPVRPGQWEDVYAAKAGQMDESLAGTYSFRVMGRRMEVSPFELIVAIFLLSMLVYTFFPANGSAGVASLVSRTSALTQWATRWKEGSEGVLRASATK</sequence>
<keyword evidence="1" id="KW-0812">Transmembrane</keyword>
<feature type="transmembrane region" description="Helical" evidence="1">
    <location>
        <begin position="165"/>
        <end position="185"/>
    </location>
</feature>